<dbReference type="PhylomeDB" id="A0A060T8T9"/>
<gene>
    <name evidence="10" type="ORF">GNLVRS02_ARAD1D10142g</name>
</gene>
<dbReference type="GO" id="GO:0005737">
    <property type="term" value="C:cytoplasm"/>
    <property type="evidence" value="ECO:0007669"/>
    <property type="project" value="UniProtKB-SubCell"/>
</dbReference>
<dbReference type="AlphaFoldDB" id="A0A060T8T9"/>
<evidence type="ECO:0000256" key="6">
    <source>
        <dbReference type="ARBA" id="ARBA00022833"/>
    </source>
</evidence>
<evidence type="ECO:0000256" key="4">
    <source>
        <dbReference type="ARBA" id="ARBA00022723"/>
    </source>
</evidence>
<evidence type="ECO:0000256" key="1">
    <source>
        <dbReference type="ARBA" id="ARBA00004496"/>
    </source>
</evidence>
<feature type="region of interest" description="Disordered" evidence="8">
    <location>
        <begin position="691"/>
        <end position="722"/>
    </location>
</feature>
<evidence type="ECO:0000256" key="7">
    <source>
        <dbReference type="PROSITE-ProRule" id="PRU00134"/>
    </source>
</evidence>
<dbReference type="Gene3D" id="6.10.140.2220">
    <property type="match status" value="1"/>
</dbReference>
<feature type="compositionally biased region" description="Low complexity" evidence="8">
    <location>
        <begin position="708"/>
        <end position="722"/>
    </location>
</feature>
<keyword evidence="4" id="KW-0479">Metal-binding</keyword>
<feature type="domain" description="MYND-type" evidence="9">
    <location>
        <begin position="641"/>
        <end position="682"/>
    </location>
</feature>
<proteinExistence type="inferred from homology"/>
<protein>
    <submittedName>
        <fullName evidence="10">ARAD1D10142p</fullName>
    </submittedName>
</protein>
<evidence type="ECO:0000313" key="10">
    <source>
        <dbReference type="EMBL" id="CDP37378.1"/>
    </source>
</evidence>
<dbReference type="InterPro" id="IPR051664">
    <property type="entry name" value="MYND-type_zinc_finger"/>
</dbReference>
<dbReference type="GO" id="GO:0008270">
    <property type="term" value="F:zinc ion binding"/>
    <property type="evidence" value="ECO:0007669"/>
    <property type="project" value="UniProtKB-KW"/>
</dbReference>
<dbReference type="Pfam" id="PF01753">
    <property type="entry name" value="zf-MYND"/>
    <property type="match status" value="1"/>
</dbReference>
<evidence type="ECO:0000256" key="5">
    <source>
        <dbReference type="ARBA" id="ARBA00022771"/>
    </source>
</evidence>
<dbReference type="GO" id="GO:1990304">
    <property type="term" value="C:MUB1-RAD6-UBR2 ubiquitin ligase complex"/>
    <property type="evidence" value="ECO:0007669"/>
    <property type="project" value="TreeGrafter"/>
</dbReference>
<dbReference type="EMBL" id="HG937694">
    <property type="protein sequence ID" value="CDP37378.1"/>
    <property type="molecule type" value="Genomic_DNA"/>
</dbReference>
<keyword evidence="5 7" id="KW-0863">Zinc-finger</keyword>
<dbReference type="PANTHER" id="PTHR47442">
    <property type="entry name" value="MYND-TYPE ZINC FINGER PROTEIN MUB1"/>
    <property type="match status" value="1"/>
</dbReference>
<dbReference type="GO" id="GO:0007163">
    <property type="term" value="P:establishment or maintenance of cell polarity"/>
    <property type="evidence" value="ECO:0007669"/>
    <property type="project" value="TreeGrafter"/>
</dbReference>
<sequence length="740" mass="78767">MRDSNFRSVPGNRASMSITTTLYDRRALDCTSDKPLVNSLNHLTYLLSTSARIRETVCVDGGLERLVDILKECRDDRRCRSTGSNAGLVAWKWTLALQCLVFLGTRGSEKVRRRVVEAGSIPVIATILDNHLQTLEQLKARQLALQGCSNNPADSCGLINKFSGNSATGTNGAPNGASANDHSNATSAANSATNSLASSAVLPSSASVLSVNTNTTASTSSLFDDAASIVSTTTTTSTTSSAILSGYASVSGMAAPDDRMPRSSSSNAASFAHNILHQATNGSTTPSAATSRGSNGSVVANPARELSHRIYSQASNAVYYAHAHAHGPASGGGDNDDGTTAAASSSGAGNAPEPRSVSPEQQLPLPGSGTEGGEAMIQEDVSMLGDAGAPQVTAETIMADNNANAEAAENNNTAANNNPMTANNANTNNTNNNPHSLGLLAAASSMSSPQSIGVPRYFQNHVIVPRDEDVIWALEILAFVSKYAYLKSHLQELHLVPQLSIRDPNLPPLKKAAALHGGCADGCEDHCGEHSDGTGCHDYDFQDGNLRMVVDDCSTDSSSKEYDDDDEYDDDNDKWNYDTYDFESEQDIDDEYLGELFNIFPLVEKFTIKTFPKEIQYWAGVIMRNSCRKDETRGGIRQCASFECGKWEEYPRQFAKCRRCKRTKYCSKACQLKAWNLHRFWCVPSNGPSTSGSSSSRSHSHRHEESEAANAAASASTAGAATTPVRNDALAVEAVANGAV</sequence>
<dbReference type="FunFam" id="6.10.140.2220:FF:000003">
    <property type="entry name" value="MYND-type zinc finger protein"/>
    <property type="match status" value="1"/>
</dbReference>
<feature type="compositionally biased region" description="Polar residues" evidence="8">
    <location>
        <begin position="279"/>
        <end position="298"/>
    </location>
</feature>
<feature type="compositionally biased region" description="Low complexity" evidence="8">
    <location>
        <begin position="338"/>
        <end position="351"/>
    </location>
</feature>
<accession>A0A060T8T9</accession>
<dbReference type="SUPFAM" id="SSF144232">
    <property type="entry name" value="HIT/MYND zinc finger-like"/>
    <property type="match status" value="1"/>
</dbReference>
<organism evidence="10">
    <name type="scientific">Blastobotrys adeninivorans</name>
    <name type="common">Yeast</name>
    <name type="synonym">Arxula adeninivorans</name>
    <dbReference type="NCBI Taxonomy" id="409370"/>
    <lineage>
        <taxon>Eukaryota</taxon>
        <taxon>Fungi</taxon>
        <taxon>Dikarya</taxon>
        <taxon>Ascomycota</taxon>
        <taxon>Saccharomycotina</taxon>
        <taxon>Dipodascomycetes</taxon>
        <taxon>Dipodascales</taxon>
        <taxon>Trichomonascaceae</taxon>
        <taxon>Blastobotrys</taxon>
    </lineage>
</organism>
<comment type="similarity">
    <text evidence="2">Belongs to the MUB1/samB family.</text>
</comment>
<keyword evidence="3" id="KW-0963">Cytoplasm</keyword>
<comment type="subcellular location">
    <subcellularLocation>
        <location evidence="1">Cytoplasm</location>
    </subcellularLocation>
</comment>
<keyword evidence="6" id="KW-0862">Zinc</keyword>
<feature type="region of interest" description="Disordered" evidence="8">
    <location>
        <begin position="279"/>
        <end position="299"/>
    </location>
</feature>
<evidence type="ECO:0000256" key="2">
    <source>
        <dbReference type="ARBA" id="ARBA00010655"/>
    </source>
</evidence>
<dbReference type="GO" id="GO:0006511">
    <property type="term" value="P:ubiquitin-dependent protein catabolic process"/>
    <property type="evidence" value="ECO:0007669"/>
    <property type="project" value="TreeGrafter"/>
</dbReference>
<evidence type="ECO:0000256" key="3">
    <source>
        <dbReference type="ARBA" id="ARBA00022490"/>
    </source>
</evidence>
<name>A0A060T8T9_BLAAD</name>
<dbReference type="InterPro" id="IPR002893">
    <property type="entry name" value="Znf_MYND"/>
</dbReference>
<dbReference type="PROSITE" id="PS50865">
    <property type="entry name" value="ZF_MYND_2"/>
    <property type="match status" value="1"/>
</dbReference>
<evidence type="ECO:0000259" key="9">
    <source>
        <dbReference type="PROSITE" id="PS50865"/>
    </source>
</evidence>
<dbReference type="PANTHER" id="PTHR47442:SF1">
    <property type="entry name" value="MYND-TYPE ZINC FINGER PROTEIN MUB1"/>
    <property type="match status" value="1"/>
</dbReference>
<reference evidence="10" key="1">
    <citation type="submission" date="2014-02" db="EMBL/GenBank/DDBJ databases">
        <authorList>
            <person name="Genoscope - CEA"/>
        </authorList>
    </citation>
    <scope>NUCLEOTIDE SEQUENCE</scope>
    <source>
        <strain evidence="10">LS3</strain>
    </source>
</reference>
<feature type="region of interest" description="Disordered" evidence="8">
    <location>
        <begin position="326"/>
        <end position="373"/>
    </location>
</feature>
<reference evidence="10" key="2">
    <citation type="submission" date="2014-06" db="EMBL/GenBank/DDBJ databases">
        <title>The complete genome of Blastobotrys (Arxula) adeninivorans LS3 - a yeast of biotechnological interest.</title>
        <authorList>
            <person name="Kunze G."/>
            <person name="Gaillardin C."/>
            <person name="Czernicka M."/>
            <person name="Durrens P."/>
            <person name="Martin T."/>
            <person name="Boer E."/>
            <person name="Gabaldon T."/>
            <person name="Cruz J."/>
            <person name="Talla E."/>
            <person name="Marck C."/>
            <person name="Goffeau A."/>
            <person name="Barbe V."/>
            <person name="Baret P."/>
            <person name="Baronian K."/>
            <person name="Beier S."/>
            <person name="Bleykasten C."/>
            <person name="Bode R."/>
            <person name="Casaregola S."/>
            <person name="Despons L."/>
            <person name="Fairhead C."/>
            <person name="Giersberg M."/>
            <person name="Gierski P."/>
            <person name="Hahnel U."/>
            <person name="Hartmann A."/>
            <person name="Jankowska D."/>
            <person name="Jubin C."/>
            <person name="Jung P."/>
            <person name="Lafontaine I."/>
            <person name="Leh-Louis V."/>
            <person name="Lemaire M."/>
            <person name="Marcet-Houben M."/>
            <person name="Mascher M."/>
            <person name="Morel G."/>
            <person name="Richard G.-F."/>
            <person name="Riechen J."/>
            <person name="Sacerdot C."/>
            <person name="Sarkar A."/>
            <person name="Savel G."/>
            <person name="Schacherer J."/>
            <person name="Sherman D."/>
            <person name="Straub M.-L."/>
            <person name="Stein N."/>
            <person name="Thierry A."/>
            <person name="Trautwein-Schult A."/>
            <person name="Westhof E."/>
            <person name="Worch S."/>
            <person name="Dujon B."/>
            <person name="Souciet J.-L."/>
            <person name="Wincker P."/>
            <person name="Scholz U."/>
            <person name="Neuveglise N."/>
        </authorList>
    </citation>
    <scope>NUCLEOTIDE SEQUENCE</scope>
    <source>
        <strain evidence="10">LS3</strain>
    </source>
</reference>
<evidence type="ECO:0000256" key="8">
    <source>
        <dbReference type="SAM" id="MobiDB-lite"/>
    </source>
</evidence>